<evidence type="ECO:0000313" key="1">
    <source>
        <dbReference type="EMBL" id="WIM97846.1"/>
    </source>
</evidence>
<accession>A0ABY8WLE9</accession>
<gene>
    <name evidence="1" type="ORF">ACTOB_001400</name>
</gene>
<organism evidence="1 2">
    <name type="scientific">Actinoplanes oblitus</name>
    <dbReference type="NCBI Taxonomy" id="3040509"/>
    <lineage>
        <taxon>Bacteria</taxon>
        <taxon>Bacillati</taxon>
        <taxon>Actinomycetota</taxon>
        <taxon>Actinomycetes</taxon>
        <taxon>Micromonosporales</taxon>
        <taxon>Micromonosporaceae</taxon>
        <taxon>Actinoplanes</taxon>
    </lineage>
</organism>
<name>A0ABY8WLE9_9ACTN</name>
<protein>
    <submittedName>
        <fullName evidence="1">Uncharacterized protein</fullName>
    </submittedName>
</protein>
<sequence length="290" mass="31810">MATNNPANILAVRALLMKPLGLSAVELGIKGNVAHVKSGSSYHLGIGDLRSDSYSLIESSRDGRYATDDAAALDIGYFNITVRGKRHTLRTFNAWMVRQLEAGTDDTRDIREFIYSTDGETVHRWDRLKRRTTGDLSHTGHSHVSWFRDAIKGGRDLTAVFRRYLTEIGLLEDDMPSIDEIRKVMRDELHGWTEEDPDSTKNPKGQGRVGGWIRMFEQRARNRHAQLLAAITGKDVDEQAVAAAVLAGLTPARLGAAITAAGLTPQTLAAAIPAGLASEVVNELRDRLAA</sequence>
<dbReference type="Proteomes" id="UP001240150">
    <property type="component" value="Chromosome"/>
</dbReference>
<dbReference type="EMBL" id="CP126980">
    <property type="protein sequence ID" value="WIM97846.1"/>
    <property type="molecule type" value="Genomic_DNA"/>
</dbReference>
<evidence type="ECO:0000313" key="2">
    <source>
        <dbReference type="Proteomes" id="UP001240150"/>
    </source>
</evidence>
<proteinExistence type="predicted"/>
<dbReference type="RefSeq" id="WP_284919240.1">
    <property type="nucleotide sequence ID" value="NZ_CP126980.1"/>
</dbReference>
<reference evidence="1 2" key="1">
    <citation type="submission" date="2023-06" db="EMBL/GenBank/DDBJ databases">
        <authorList>
            <person name="Yushchuk O."/>
            <person name="Binda E."/>
            <person name="Ruckert-Reed C."/>
            <person name="Fedorenko V."/>
            <person name="Kalinowski J."/>
            <person name="Marinelli F."/>
        </authorList>
    </citation>
    <scope>NUCLEOTIDE SEQUENCE [LARGE SCALE GENOMIC DNA]</scope>
    <source>
        <strain evidence="1 2">NRRL 3884</strain>
    </source>
</reference>
<keyword evidence="2" id="KW-1185">Reference proteome</keyword>